<dbReference type="PROSITE" id="PS50102">
    <property type="entry name" value="RRM"/>
    <property type="match status" value="1"/>
</dbReference>
<protein>
    <submittedName>
        <fullName evidence="6">Uncharacterized protein</fullName>
    </submittedName>
</protein>
<gene>
    <name evidence="6" type="ORF">AB1Y20_013799</name>
</gene>
<proteinExistence type="predicted"/>
<feature type="region of interest" description="Disordered" evidence="3">
    <location>
        <begin position="1"/>
        <end position="38"/>
    </location>
</feature>
<dbReference type="Gene3D" id="3.30.70.330">
    <property type="match status" value="1"/>
</dbReference>
<evidence type="ECO:0000259" key="5">
    <source>
        <dbReference type="PROSITE" id="PS50102"/>
    </source>
</evidence>
<dbReference type="InterPro" id="IPR035979">
    <property type="entry name" value="RBD_domain_sf"/>
</dbReference>
<dbReference type="PANTHER" id="PTHR48027">
    <property type="entry name" value="HETEROGENEOUS NUCLEAR RIBONUCLEOPROTEIN 87F-RELATED"/>
    <property type="match status" value="1"/>
</dbReference>
<evidence type="ECO:0000256" key="2">
    <source>
        <dbReference type="PROSITE-ProRule" id="PRU00176"/>
    </source>
</evidence>
<dbReference type="InterPro" id="IPR000504">
    <property type="entry name" value="RRM_dom"/>
</dbReference>
<dbReference type="InterPro" id="IPR036020">
    <property type="entry name" value="WW_dom_sf"/>
</dbReference>
<dbReference type="InterPro" id="IPR012677">
    <property type="entry name" value="Nucleotide-bd_a/b_plait_sf"/>
</dbReference>
<feature type="domain" description="RRM" evidence="5">
    <location>
        <begin position="30"/>
        <end position="110"/>
    </location>
</feature>
<dbReference type="CDD" id="cd00201">
    <property type="entry name" value="WW"/>
    <property type="match status" value="1"/>
</dbReference>
<dbReference type="Gene3D" id="2.20.70.10">
    <property type="match status" value="1"/>
</dbReference>
<feature type="domain" description="WW" evidence="4">
    <location>
        <begin position="241"/>
        <end position="268"/>
    </location>
</feature>
<dbReference type="PROSITE" id="PS50020">
    <property type="entry name" value="WW_DOMAIN_2"/>
    <property type="match status" value="1"/>
</dbReference>
<dbReference type="Pfam" id="PF00397">
    <property type="entry name" value="WW"/>
    <property type="match status" value="1"/>
</dbReference>
<dbReference type="Pfam" id="PF00076">
    <property type="entry name" value="RRM_1"/>
    <property type="match status" value="1"/>
</dbReference>
<dbReference type="InterPro" id="IPR052462">
    <property type="entry name" value="SLIRP/GR-RBP-like"/>
</dbReference>
<evidence type="ECO:0000256" key="3">
    <source>
        <dbReference type="SAM" id="MobiDB-lite"/>
    </source>
</evidence>
<dbReference type="SUPFAM" id="SSF51045">
    <property type="entry name" value="WW domain"/>
    <property type="match status" value="1"/>
</dbReference>
<name>A0AB34IDZ1_PRYPA</name>
<dbReference type="GO" id="GO:0003723">
    <property type="term" value="F:RNA binding"/>
    <property type="evidence" value="ECO:0007669"/>
    <property type="project" value="UniProtKB-UniRule"/>
</dbReference>
<reference evidence="6 7" key="1">
    <citation type="journal article" date="2024" name="Science">
        <title>Giant polyketide synthase enzymes in the biosynthesis of giant marine polyether toxins.</title>
        <authorList>
            <person name="Fallon T.R."/>
            <person name="Shende V.V."/>
            <person name="Wierzbicki I.H."/>
            <person name="Pendleton A.L."/>
            <person name="Watervoot N.F."/>
            <person name="Auber R.P."/>
            <person name="Gonzalez D.J."/>
            <person name="Wisecaver J.H."/>
            <person name="Moore B.S."/>
        </authorList>
    </citation>
    <scope>NUCLEOTIDE SEQUENCE [LARGE SCALE GENOMIC DNA]</scope>
    <source>
        <strain evidence="6 7">12B1</strain>
    </source>
</reference>
<dbReference type="AlphaFoldDB" id="A0AB34IDZ1"/>
<keyword evidence="1 2" id="KW-0694">RNA-binding</keyword>
<evidence type="ECO:0000256" key="1">
    <source>
        <dbReference type="ARBA" id="ARBA00022884"/>
    </source>
</evidence>
<comment type="caution">
    <text evidence="6">The sequence shown here is derived from an EMBL/GenBank/DDBJ whole genome shotgun (WGS) entry which is preliminary data.</text>
</comment>
<evidence type="ECO:0000259" key="4">
    <source>
        <dbReference type="PROSITE" id="PS50020"/>
    </source>
</evidence>
<evidence type="ECO:0000313" key="7">
    <source>
        <dbReference type="Proteomes" id="UP001515480"/>
    </source>
</evidence>
<keyword evidence="7" id="KW-1185">Reference proteome</keyword>
<dbReference type="EMBL" id="JBGBPQ010000027">
    <property type="protein sequence ID" value="KAL1498474.1"/>
    <property type="molecule type" value="Genomic_DNA"/>
</dbReference>
<organism evidence="6 7">
    <name type="scientific">Prymnesium parvum</name>
    <name type="common">Toxic golden alga</name>
    <dbReference type="NCBI Taxonomy" id="97485"/>
    <lineage>
        <taxon>Eukaryota</taxon>
        <taxon>Haptista</taxon>
        <taxon>Haptophyta</taxon>
        <taxon>Prymnesiophyceae</taxon>
        <taxon>Prymnesiales</taxon>
        <taxon>Prymnesiaceae</taxon>
        <taxon>Prymnesium</taxon>
    </lineage>
</organism>
<evidence type="ECO:0000313" key="6">
    <source>
        <dbReference type="EMBL" id="KAL1498474.1"/>
    </source>
</evidence>
<sequence>MQVSVPTESIPMAGAGGGGAQTLSQPNPENKLFIGGAPPGTDEEALRKIFSEHGEVEEVFVMRGGSRSGQVCAFIRFTAPEGAVAAIHAIHGKLVMPGCTDPLVVRYADAPGSRAKKGGGRPQGGFNGYGSAANFNAGSFNAPLGGGWAGAYGGGWPGPSPFGGFGASPSFLPLGLSAAMGGLSQYGAPTPQSVGPLQQQQAAALANMYGLNALGGGSPNLIASTQQPVVNGKPVDGAADWAAYTAPDGRTYYYNAKTGVSSWEKPTSTPFSLGL</sequence>
<accession>A0AB34IDZ1</accession>
<dbReference type="SMART" id="SM00360">
    <property type="entry name" value="RRM"/>
    <property type="match status" value="1"/>
</dbReference>
<dbReference type="PROSITE" id="PS01159">
    <property type="entry name" value="WW_DOMAIN_1"/>
    <property type="match status" value="1"/>
</dbReference>
<dbReference type="SUPFAM" id="SSF54928">
    <property type="entry name" value="RNA-binding domain, RBD"/>
    <property type="match status" value="1"/>
</dbReference>
<dbReference type="InterPro" id="IPR001202">
    <property type="entry name" value="WW_dom"/>
</dbReference>
<dbReference type="Proteomes" id="UP001515480">
    <property type="component" value="Unassembled WGS sequence"/>
</dbReference>
<dbReference type="SMART" id="SM00456">
    <property type="entry name" value="WW"/>
    <property type="match status" value="1"/>
</dbReference>